<evidence type="ECO:0000313" key="1">
    <source>
        <dbReference type="EMBL" id="CAJ2509247.1"/>
    </source>
</evidence>
<name>A0AAI8VQJ2_9PEZI</name>
<dbReference type="SUPFAM" id="SSF81383">
    <property type="entry name" value="F-box domain"/>
    <property type="match status" value="1"/>
</dbReference>
<keyword evidence="2" id="KW-1185">Reference proteome</keyword>
<dbReference type="InterPro" id="IPR036047">
    <property type="entry name" value="F-box-like_dom_sf"/>
</dbReference>
<reference evidence="1" key="1">
    <citation type="submission" date="2023-10" db="EMBL/GenBank/DDBJ databases">
        <authorList>
            <person name="Hackl T."/>
        </authorList>
    </citation>
    <scope>NUCLEOTIDE SEQUENCE</scope>
</reference>
<protein>
    <submittedName>
        <fullName evidence="1">Uu.00g142730.m01.CDS01</fullName>
    </submittedName>
</protein>
<dbReference type="Proteomes" id="UP001295740">
    <property type="component" value="Unassembled WGS sequence"/>
</dbReference>
<organism evidence="1 2">
    <name type="scientific">Anthostomella pinea</name>
    <dbReference type="NCBI Taxonomy" id="933095"/>
    <lineage>
        <taxon>Eukaryota</taxon>
        <taxon>Fungi</taxon>
        <taxon>Dikarya</taxon>
        <taxon>Ascomycota</taxon>
        <taxon>Pezizomycotina</taxon>
        <taxon>Sordariomycetes</taxon>
        <taxon>Xylariomycetidae</taxon>
        <taxon>Xylariales</taxon>
        <taxon>Xylariaceae</taxon>
        <taxon>Anthostomella</taxon>
    </lineage>
</organism>
<dbReference type="Gene3D" id="1.25.40.20">
    <property type="entry name" value="Ankyrin repeat-containing domain"/>
    <property type="match status" value="1"/>
</dbReference>
<gene>
    <name evidence="1" type="ORF">KHLLAP_LOCUS9715</name>
</gene>
<sequence length="396" mass="45564">MCNEPPAQSAHLQAKSRLAILPDELVFMIASYLESPSDLFCLASSATRFWTRVSNRDFIEKDAEFQRSTANYYEIMDITRDFWLKRVVEWQETPLQWNNLAARSKMGMPAFSLKGQPMIHWAITKDQDMFQLRDMPSRSQSVVAAWMWSNSSRRETKRNEEIDAQLAVMCSEQTRLLFPKAVKFLGAGFDLLELACRTGQQAIALHLIENDYLSAKFLIEWHRTGTPTMTHYAMWPVPEVIKAILRKGSPFRLRLQDRTFRTFRAGTIIDLLHTAAETSVTDDNFEVIDVLLAADAPYLEETLRDELPSIIQKALCSRKPRNALHLFKFFSQDRDQEINSHNYRRSILDIANCAASLGHDAPLDLIELLLEHFPRIRDGDDTAEYMLHTALDDICS</sequence>
<comment type="caution">
    <text evidence="1">The sequence shown here is derived from an EMBL/GenBank/DDBJ whole genome shotgun (WGS) entry which is preliminary data.</text>
</comment>
<dbReference type="AlphaFoldDB" id="A0AAI8VQJ2"/>
<dbReference type="InterPro" id="IPR036770">
    <property type="entry name" value="Ankyrin_rpt-contain_sf"/>
</dbReference>
<accession>A0AAI8VQJ2</accession>
<dbReference type="EMBL" id="CAUWAG010000012">
    <property type="protein sequence ID" value="CAJ2509247.1"/>
    <property type="molecule type" value="Genomic_DNA"/>
</dbReference>
<proteinExistence type="predicted"/>
<evidence type="ECO:0000313" key="2">
    <source>
        <dbReference type="Proteomes" id="UP001295740"/>
    </source>
</evidence>